<evidence type="ECO:0000256" key="8">
    <source>
        <dbReference type="ARBA" id="ARBA00023065"/>
    </source>
</evidence>
<dbReference type="SUPFAM" id="SSF81324">
    <property type="entry name" value="Voltage-gated potassium channels"/>
    <property type="match status" value="1"/>
</dbReference>
<evidence type="ECO:0000313" key="15">
    <source>
        <dbReference type="Proteomes" id="UP000515163"/>
    </source>
</evidence>
<dbReference type="Gene3D" id="3.40.50.720">
    <property type="entry name" value="NAD(P)-binding Rossmann-like Domain"/>
    <property type="match status" value="1"/>
</dbReference>
<sequence length="1186" mass="134969">MANSGRSTGNRTAFGVPRLFPPLPHQLANHPRSHKDVNDSSGNMDDATYRLRDLLSSDKNNEDKERVRVEHYIHDKSFKERLRFYFVTNQRYSIRWQTFRFIVKIISCVLYVVRSVQDTDPDTAHCYGCTSLDIANATKWCCHKPHTSIEYNPIALLWVYRENPLWIIQTIIAFYSLFDTFIHCYLNKSSIISQIINIRMFLEVILSVPFVISIFWPEIRNIFIPLFLNCWLAKAALETMFNDLHRLVLRQQSALSQKLLILCGTVFCILFTSVCGIHHSERASGKWSFFDTTWFVVVTFSTVGYGEITPKHWTTQTFVMIMIGIALVMLPIELEQLAFLLFSRQKEGGAYSTLLAGTTRHVVLCSTTLRAVTVIDFLNEFYADPKLQDVHVVLLCPSELDSTLRILLQVPVWAQRVTYLKGSALIDEDLIRARVETAEGCFILADRYAADREAADQHTILRTWAVQDFAPATPLFVQILKPENKFHVSFAEHVVCEDEIKHALLASNCVCPGISTFVTLLLHTLHEQQGSEKWHEMYGKCSGNEIYDIRLGDSRIFRPYAYKSFTHAAFHAHNRYGVTLIGVRRTGKNSRVMLNPGPSHIMNYEDRCLYIAISSEEDTAFKKYEEPKKSSRLSSQRLRNQSFITASSVALELHSETSYSGNERYGDVAENNRMKQLQQHPSNGLKYSTPAKVEVEIESPKDDEDNNETDGIDLVDNPESSQGRGKEVTFDIGDSRRSSISTTGFVPDESDMESETGLEMEDMPSRIPDYHIGVLPVSPYIGRTPMRCHLLKIPKPRCCLKLYEDCAHRDPNDHVRIQHQQRGGIIVSSPVAEAGLYNFILPLRAYHRPKITLKPIILLLGEEPNEDFLEAVCHFPMLYYMTGTINSLDSLLQAGCLTADSIVVVGQRFASQFYDEEHMADASIIVGVQTIYRLFPAATLIVELTHATNMRFMQFKADQTNTSTESMASLRESVKRKLKEQNKKDHLNYMFREPFAAGYVFSMSMLDTLLYQTFVKDYMITLISLLLGCEQAPGSGYLCSFKVTNDHLWLETYGRLFQRLCSTTCEVPIGIYRTHHEQSEDVEDSCPRGTKFEKRDIHDIIGNRMKQLGLSEQPDTGKRPGVSFVIVNPVPELELQEGDIIYLIRPTNAVNPNHVSTTGPENTSTRSDTHLTVTDSTSRTSQSTKL</sequence>
<keyword evidence="15" id="KW-1185">Reference proteome</keyword>
<feature type="transmembrane region" description="Helical" evidence="13">
    <location>
        <begin position="259"/>
        <end position="279"/>
    </location>
</feature>
<dbReference type="Proteomes" id="UP000515163">
    <property type="component" value="Unplaced"/>
</dbReference>
<keyword evidence="3" id="KW-0633">Potassium transport</keyword>
<feature type="transmembrane region" description="Helical" evidence="13">
    <location>
        <begin position="166"/>
        <end position="186"/>
    </location>
</feature>
<dbReference type="InterPro" id="IPR047871">
    <property type="entry name" value="K_chnl_Slo-like"/>
</dbReference>
<keyword evidence="8" id="KW-0406">Ion transport</keyword>
<feature type="compositionally biased region" description="Polar residues" evidence="12">
    <location>
        <begin position="1"/>
        <end position="11"/>
    </location>
</feature>
<dbReference type="Pfam" id="PF03493">
    <property type="entry name" value="BK_channel_a"/>
    <property type="match status" value="1"/>
</dbReference>
<organism evidence="15 16">
    <name type="scientific">Actinia tenebrosa</name>
    <name type="common">Australian red waratah sea anemone</name>
    <dbReference type="NCBI Taxonomy" id="6105"/>
    <lineage>
        <taxon>Eukaryota</taxon>
        <taxon>Metazoa</taxon>
        <taxon>Cnidaria</taxon>
        <taxon>Anthozoa</taxon>
        <taxon>Hexacorallia</taxon>
        <taxon>Actiniaria</taxon>
        <taxon>Actiniidae</taxon>
        <taxon>Actinia</taxon>
    </lineage>
</organism>
<comment type="subcellular location">
    <subcellularLocation>
        <location evidence="1">Membrane</location>
        <topology evidence="1">Multi-pass membrane protein</topology>
    </subcellularLocation>
</comment>
<keyword evidence="9 13" id="KW-0472">Membrane</keyword>
<keyword evidence="5" id="KW-0631">Potassium channel</keyword>
<name>A0A6P8IFY9_ACTTE</name>
<evidence type="ECO:0000256" key="6">
    <source>
        <dbReference type="ARBA" id="ARBA00022958"/>
    </source>
</evidence>
<dbReference type="KEGG" id="aten:116300801"/>
<dbReference type="Pfam" id="PF22614">
    <property type="entry name" value="Slo-like_RCK"/>
    <property type="match status" value="2"/>
</dbReference>
<feature type="region of interest" description="Disordered" evidence="12">
    <location>
        <begin position="1"/>
        <end position="43"/>
    </location>
</feature>
<dbReference type="GO" id="GO:0005228">
    <property type="term" value="F:intracellular sodium-activated potassium channel activity"/>
    <property type="evidence" value="ECO:0007669"/>
    <property type="project" value="TreeGrafter"/>
</dbReference>
<feature type="region of interest" description="Disordered" evidence="12">
    <location>
        <begin position="1150"/>
        <end position="1186"/>
    </location>
</feature>
<dbReference type="InParanoid" id="A0A6P8IFY9"/>
<feature type="compositionally biased region" description="Acidic residues" evidence="12">
    <location>
        <begin position="701"/>
        <end position="713"/>
    </location>
</feature>
<dbReference type="GO" id="GO:0015271">
    <property type="term" value="F:outward rectifier potassium channel activity"/>
    <property type="evidence" value="ECO:0007669"/>
    <property type="project" value="TreeGrafter"/>
</dbReference>
<dbReference type="InterPro" id="IPR003929">
    <property type="entry name" value="K_chnl_BK_asu"/>
</dbReference>
<dbReference type="RefSeq" id="XP_031565603.1">
    <property type="nucleotide sequence ID" value="XM_031709743.1"/>
</dbReference>
<dbReference type="PROSITE" id="PS51201">
    <property type="entry name" value="RCK_N"/>
    <property type="match status" value="1"/>
</dbReference>
<feature type="transmembrane region" description="Helical" evidence="13">
    <location>
        <begin position="222"/>
        <end position="239"/>
    </location>
</feature>
<dbReference type="FunCoup" id="A0A6P8IFY9">
    <property type="interactions" value="905"/>
</dbReference>
<dbReference type="GO" id="GO:0005886">
    <property type="term" value="C:plasma membrane"/>
    <property type="evidence" value="ECO:0007669"/>
    <property type="project" value="TreeGrafter"/>
</dbReference>
<keyword evidence="6" id="KW-0630">Potassium</keyword>
<dbReference type="OrthoDB" id="257992at2759"/>
<feature type="transmembrane region" description="Helical" evidence="13">
    <location>
        <begin position="318"/>
        <end position="342"/>
    </location>
</feature>
<feature type="transmembrane region" description="Helical" evidence="13">
    <location>
        <begin position="285"/>
        <end position="306"/>
    </location>
</feature>
<dbReference type="InterPro" id="IPR003148">
    <property type="entry name" value="RCK_N"/>
</dbReference>
<reference evidence="16" key="1">
    <citation type="submission" date="2025-08" db="UniProtKB">
        <authorList>
            <consortium name="RefSeq"/>
        </authorList>
    </citation>
    <scope>IDENTIFICATION</scope>
    <source>
        <tissue evidence="16">Tentacle</tissue>
    </source>
</reference>
<feature type="region of interest" description="Disordered" evidence="12">
    <location>
        <begin position="697"/>
        <end position="727"/>
    </location>
</feature>
<comment type="catalytic activity">
    <reaction evidence="11">
        <text>K(+)(in) = K(+)(out)</text>
        <dbReference type="Rhea" id="RHEA:29463"/>
        <dbReference type="ChEBI" id="CHEBI:29103"/>
    </reaction>
</comment>
<evidence type="ECO:0000256" key="11">
    <source>
        <dbReference type="ARBA" id="ARBA00034430"/>
    </source>
</evidence>
<dbReference type="FunFam" id="1.10.287.70:FF:000058">
    <property type="entry name" value="Potassium sodium-activated channel subfamily T member 2"/>
    <property type="match status" value="1"/>
</dbReference>
<protein>
    <submittedName>
        <fullName evidence="16">Potassium channel subfamily T member 2-like isoform X1</fullName>
    </submittedName>
</protein>
<feature type="transmembrane region" description="Helical" evidence="13">
    <location>
        <begin position="198"/>
        <end position="216"/>
    </location>
</feature>
<dbReference type="FunFam" id="3.40.50.720:FF:000011">
    <property type="entry name" value="Potassium channel subfamily T member 1"/>
    <property type="match status" value="1"/>
</dbReference>
<evidence type="ECO:0000256" key="2">
    <source>
        <dbReference type="ARBA" id="ARBA00022448"/>
    </source>
</evidence>
<proteinExistence type="predicted"/>
<evidence type="ECO:0000256" key="13">
    <source>
        <dbReference type="SAM" id="Phobius"/>
    </source>
</evidence>
<dbReference type="Pfam" id="PF07885">
    <property type="entry name" value="Ion_trans_2"/>
    <property type="match status" value="1"/>
</dbReference>
<keyword evidence="7 13" id="KW-1133">Transmembrane helix</keyword>
<evidence type="ECO:0000256" key="12">
    <source>
        <dbReference type="SAM" id="MobiDB-lite"/>
    </source>
</evidence>
<evidence type="ECO:0000313" key="16">
    <source>
        <dbReference type="RefSeq" id="XP_031565603.1"/>
    </source>
</evidence>
<evidence type="ECO:0000256" key="1">
    <source>
        <dbReference type="ARBA" id="ARBA00004141"/>
    </source>
</evidence>
<dbReference type="GeneID" id="116300801"/>
<feature type="domain" description="RCK N-terminal" evidence="14">
    <location>
        <begin position="359"/>
        <end position="495"/>
    </location>
</feature>
<dbReference type="InterPro" id="IPR013099">
    <property type="entry name" value="K_chnl_dom"/>
</dbReference>
<evidence type="ECO:0000256" key="4">
    <source>
        <dbReference type="ARBA" id="ARBA00022692"/>
    </source>
</evidence>
<dbReference type="FunFam" id="3.40.50.720:FF:000034">
    <property type="entry name" value="Potassium channel subfamily T member 1"/>
    <property type="match status" value="1"/>
</dbReference>
<evidence type="ECO:0000256" key="3">
    <source>
        <dbReference type="ARBA" id="ARBA00022538"/>
    </source>
</evidence>
<accession>A0A6P8IFY9</accession>
<evidence type="ECO:0000256" key="7">
    <source>
        <dbReference type="ARBA" id="ARBA00022989"/>
    </source>
</evidence>
<evidence type="ECO:0000256" key="9">
    <source>
        <dbReference type="ARBA" id="ARBA00023136"/>
    </source>
</evidence>
<keyword evidence="2" id="KW-0813">Transport</keyword>
<evidence type="ECO:0000259" key="14">
    <source>
        <dbReference type="PROSITE" id="PS51201"/>
    </source>
</evidence>
<keyword evidence="10" id="KW-0407">Ion channel</keyword>
<dbReference type="Gene3D" id="1.10.287.70">
    <property type="match status" value="1"/>
</dbReference>
<dbReference type="PANTHER" id="PTHR10027">
    <property type="entry name" value="CALCIUM-ACTIVATED POTASSIUM CHANNEL ALPHA CHAIN"/>
    <property type="match status" value="1"/>
</dbReference>
<evidence type="ECO:0000256" key="10">
    <source>
        <dbReference type="ARBA" id="ARBA00023303"/>
    </source>
</evidence>
<evidence type="ECO:0000256" key="5">
    <source>
        <dbReference type="ARBA" id="ARBA00022826"/>
    </source>
</evidence>
<dbReference type="AlphaFoldDB" id="A0A6P8IFY9"/>
<dbReference type="PANTHER" id="PTHR10027:SF10">
    <property type="entry name" value="SLOWPOKE 2, ISOFORM D"/>
    <property type="match status" value="1"/>
</dbReference>
<gene>
    <name evidence="16" type="primary">LOC116300801</name>
</gene>
<keyword evidence="4 13" id="KW-0812">Transmembrane</keyword>